<protein>
    <submittedName>
        <fullName evidence="2">Uncharacterized protein</fullName>
    </submittedName>
</protein>
<feature type="region of interest" description="Disordered" evidence="1">
    <location>
        <begin position="15"/>
        <end position="45"/>
    </location>
</feature>
<feature type="compositionally biased region" description="Gly residues" evidence="1">
    <location>
        <begin position="16"/>
        <end position="42"/>
    </location>
</feature>
<dbReference type="EMBL" id="CATNWA010015565">
    <property type="protein sequence ID" value="CAI9584619.1"/>
    <property type="molecule type" value="Genomic_DNA"/>
</dbReference>
<dbReference type="Proteomes" id="UP001162483">
    <property type="component" value="Unassembled WGS sequence"/>
</dbReference>
<accession>A0ABN9EIJ1</accession>
<keyword evidence="3" id="KW-1185">Reference proteome</keyword>
<evidence type="ECO:0000256" key="1">
    <source>
        <dbReference type="SAM" id="MobiDB-lite"/>
    </source>
</evidence>
<comment type="caution">
    <text evidence="2">The sequence shown here is derived from an EMBL/GenBank/DDBJ whole genome shotgun (WGS) entry which is preliminary data.</text>
</comment>
<organism evidence="2 3">
    <name type="scientific">Staurois parvus</name>
    <dbReference type="NCBI Taxonomy" id="386267"/>
    <lineage>
        <taxon>Eukaryota</taxon>
        <taxon>Metazoa</taxon>
        <taxon>Chordata</taxon>
        <taxon>Craniata</taxon>
        <taxon>Vertebrata</taxon>
        <taxon>Euteleostomi</taxon>
        <taxon>Amphibia</taxon>
        <taxon>Batrachia</taxon>
        <taxon>Anura</taxon>
        <taxon>Neobatrachia</taxon>
        <taxon>Ranoidea</taxon>
        <taxon>Ranidae</taxon>
        <taxon>Staurois</taxon>
    </lineage>
</organism>
<feature type="non-terminal residue" evidence="2">
    <location>
        <position position="1"/>
    </location>
</feature>
<proteinExistence type="predicted"/>
<evidence type="ECO:0000313" key="2">
    <source>
        <dbReference type="EMBL" id="CAI9584619.1"/>
    </source>
</evidence>
<reference evidence="2" key="1">
    <citation type="submission" date="2023-05" db="EMBL/GenBank/DDBJ databases">
        <authorList>
            <person name="Stuckert A."/>
        </authorList>
    </citation>
    <scope>NUCLEOTIDE SEQUENCE</scope>
</reference>
<name>A0ABN9EIJ1_9NEOB</name>
<evidence type="ECO:0000313" key="3">
    <source>
        <dbReference type="Proteomes" id="UP001162483"/>
    </source>
</evidence>
<gene>
    <name evidence="2" type="ORF">SPARVUS_LOCUS10059976</name>
</gene>
<sequence length="71" mass="7131">WNGWVGKVVRDWKGTWRGGKGVGGGVGGGSGEGGMPGLGGGSWAMEGGKTGRRGCGKMECECTRTGSDEVV</sequence>